<dbReference type="SMART" id="SM00082">
    <property type="entry name" value="LRRCT"/>
    <property type="match status" value="1"/>
</dbReference>
<dbReference type="InterPro" id="IPR000372">
    <property type="entry name" value="LRRNT"/>
</dbReference>
<dbReference type="SMART" id="SM00369">
    <property type="entry name" value="LRR_TYP"/>
    <property type="match status" value="5"/>
</dbReference>
<dbReference type="STRING" id="9598.ENSPTRP00000053173"/>
<evidence type="ECO:0000256" key="14">
    <source>
        <dbReference type="ARBA" id="ARBA00023180"/>
    </source>
</evidence>
<dbReference type="PANTHER" id="PTHR24366:SF158">
    <property type="entry name" value="PLATELET GLYCOPROTEIN IB ALPHA CHAIN-LIKE-RELATED"/>
    <property type="match status" value="1"/>
</dbReference>
<dbReference type="PROSITE" id="PS51450">
    <property type="entry name" value="LRR"/>
    <property type="match status" value="2"/>
</dbReference>
<evidence type="ECO:0000259" key="21">
    <source>
        <dbReference type="SMART" id="SM00013"/>
    </source>
</evidence>
<feature type="compositionally biased region" description="Pro residues" evidence="18">
    <location>
        <begin position="405"/>
        <end position="448"/>
    </location>
</feature>
<evidence type="ECO:0000256" key="19">
    <source>
        <dbReference type="SAM" id="Phobius"/>
    </source>
</evidence>
<dbReference type="SUPFAM" id="SSF52058">
    <property type="entry name" value="L domain-like"/>
    <property type="match status" value="1"/>
</dbReference>
<evidence type="ECO:0000256" key="20">
    <source>
        <dbReference type="SAM" id="SignalP"/>
    </source>
</evidence>
<feature type="compositionally biased region" description="Polar residues" evidence="18">
    <location>
        <begin position="337"/>
        <end position="355"/>
    </location>
</feature>
<dbReference type="EMBL" id="NBAG03000347">
    <property type="protein sequence ID" value="PNI37327.1"/>
    <property type="molecule type" value="Genomic_DNA"/>
</dbReference>
<evidence type="ECO:0000256" key="12">
    <source>
        <dbReference type="ARBA" id="ARBA00023136"/>
    </source>
</evidence>
<feature type="signal peptide" evidence="20">
    <location>
        <begin position="1"/>
        <end position="16"/>
    </location>
</feature>
<keyword evidence="13" id="KW-1015">Disulfide bond</keyword>
<evidence type="ECO:0000256" key="5">
    <source>
        <dbReference type="ARBA" id="ARBA00022692"/>
    </source>
</evidence>
<evidence type="ECO:0000256" key="3">
    <source>
        <dbReference type="ARBA" id="ARBA00022614"/>
    </source>
</evidence>
<organism evidence="23 24">
    <name type="scientific">Pan troglodytes</name>
    <name type="common">Chimpanzee</name>
    <dbReference type="NCBI Taxonomy" id="9598"/>
    <lineage>
        <taxon>Eukaryota</taxon>
        <taxon>Metazoa</taxon>
        <taxon>Chordata</taxon>
        <taxon>Craniata</taxon>
        <taxon>Vertebrata</taxon>
        <taxon>Euteleostomi</taxon>
        <taxon>Mammalia</taxon>
        <taxon>Eutheria</taxon>
        <taxon>Euarchontoglires</taxon>
        <taxon>Primates</taxon>
        <taxon>Haplorrhini</taxon>
        <taxon>Catarrhini</taxon>
        <taxon>Hominidae</taxon>
        <taxon>Pan</taxon>
    </lineage>
</organism>
<dbReference type="Proteomes" id="UP000236370">
    <property type="component" value="Unassembled WGS sequence"/>
</dbReference>
<evidence type="ECO:0000256" key="9">
    <source>
        <dbReference type="ARBA" id="ARBA00022889"/>
    </source>
</evidence>
<comment type="caution">
    <text evidence="23">The sequence shown here is derived from an EMBL/GenBank/DDBJ whole genome shotgun (WGS) entry which is preliminary data.</text>
</comment>
<evidence type="ECO:0000256" key="16">
    <source>
        <dbReference type="ARBA" id="ARBA00064338"/>
    </source>
</evidence>
<keyword evidence="7 20" id="KW-0732">Signal</keyword>
<dbReference type="InterPro" id="IPR032675">
    <property type="entry name" value="LRR_dom_sf"/>
</dbReference>
<evidence type="ECO:0000256" key="17">
    <source>
        <dbReference type="ARBA" id="ARBA00073696"/>
    </source>
</evidence>
<keyword evidence="3" id="KW-0433">Leucine-rich repeat</keyword>
<evidence type="ECO:0000256" key="8">
    <source>
        <dbReference type="ARBA" id="ARBA00022737"/>
    </source>
</evidence>
<dbReference type="InterPro" id="IPR001611">
    <property type="entry name" value="Leu-rich_rpt"/>
</dbReference>
<comment type="function">
    <text evidence="15">GP-Ib, a surface membrane protein of platelets, participates in the formation of platelet plugs by binding to the A1 domain of vWF, which is already bound to the subendothelium.</text>
</comment>
<evidence type="ECO:0000256" key="7">
    <source>
        <dbReference type="ARBA" id="ARBA00022729"/>
    </source>
</evidence>
<evidence type="ECO:0000256" key="18">
    <source>
        <dbReference type="SAM" id="MobiDB-lite"/>
    </source>
</evidence>
<evidence type="ECO:0000256" key="15">
    <source>
        <dbReference type="ARBA" id="ARBA00054869"/>
    </source>
</evidence>
<dbReference type="PRINTS" id="PR00019">
    <property type="entry name" value="LEURICHRPT"/>
</dbReference>
<dbReference type="Pfam" id="PF13855">
    <property type="entry name" value="LRR_8"/>
    <property type="match status" value="1"/>
</dbReference>
<dbReference type="FunFam" id="3.80.10.10:FF:000347">
    <property type="entry name" value="Platelet glycoprotein Ib alpha chain"/>
    <property type="match status" value="1"/>
</dbReference>
<evidence type="ECO:0000256" key="11">
    <source>
        <dbReference type="ARBA" id="ARBA00023084"/>
    </source>
</evidence>
<evidence type="ECO:0000256" key="13">
    <source>
        <dbReference type="ARBA" id="ARBA00023157"/>
    </source>
</evidence>
<feature type="compositionally biased region" description="Low complexity" evidence="18">
    <location>
        <begin position="371"/>
        <end position="391"/>
    </location>
</feature>
<feature type="domain" description="LRRNT" evidence="21">
    <location>
        <begin position="19"/>
        <end position="51"/>
    </location>
</feature>
<reference evidence="23 24" key="1">
    <citation type="submission" date="2017-12" db="EMBL/GenBank/DDBJ databases">
        <title>High-resolution comparative analysis of great ape genomes.</title>
        <authorList>
            <person name="Pollen A."/>
            <person name="Hastie A."/>
            <person name="Hormozdiari F."/>
            <person name="Dougherty M."/>
            <person name="Liu R."/>
            <person name="Chaisson M."/>
            <person name="Hoppe E."/>
            <person name="Hill C."/>
            <person name="Pang A."/>
            <person name="Hillier L."/>
            <person name="Baker C."/>
            <person name="Armstrong J."/>
            <person name="Shendure J."/>
            <person name="Paten B."/>
            <person name="Wilson R."/>
            <person name="Chao H."/>
            <person name="Schneider V."/>
            <person name="Ventura M."/>
            <person name="Kronenberg Z."/>
            <person name="Murali S."/>
            <person name="Gordon D."/>
            <person name="Cantsilieris S."/>
            <person name="Munson K."/>
            <person name="Nelson B."/>
            <person name="Raja A."/>
            <person name="Underwood J."/>
            <person name="Diekhans M."/>
            <person name="Fiddes I."/>
            <person name="Haussler D."/>
            <person name="Eichler E."/>
        </authorList>
    </citation>
    <scope>NUCLEOTIDE SEQUENCE [LARGE SCALE GENOMIC DNA]</scope>
    <source>
        <strain evidence="23">Yerkes chimp pedigree #C0471</strain>
    </source>
</reference>
<dbReference type="GO" id="GO:0007596">
    <property type="term" value="P:blood coagulation"/>
    <property type="evidence" value="ECO:0007669"/>
    <property type="project" value="UniProtKB-KW"/>
</dbReference>
<dbReference type="SMART" id="SM00013">
    <property type="entry name" value="LRRNT"/>
    <property type="match status" value="1"/>
</dbReference>
<feature type="domain" description="LRRCT" evidence="22">
    <location>
        <begin position="221"/>
        <end position="281"/>
    </location>
</feature>
<evidence type="ECO:0000256" key="1">
    <source>
        <dbReference type="ARBA" id="ARBA00004479"/>
    </source>
</evidence>
<gene>
    <name evidence="23" type="ORF">CK820_G0036928</name>
</gene>
<keyword evidence="5 19" id="KW-0812">Transmembrane</keyword>
<comment type="subcellular location">
    <subcellularLocation>
        <location evidence="1">Membrane</location>
        <topology evidence="1">Single-pass type I membrane protein</topology>
    </subcellularLocation>
</comment>
<keyword evidence="6" id="KW-0356">Hemostasis</keyword>
<evidence type="ECO:0000259" key="22">
    <source>
        <dbReference type="SMART" id="SM00082"/>
    </source>
</evidence>
<evidence type="ECO:0000313" key="24">
    <source>
        <dbReference type="Proteomes" id="UP000236370"/>
    </source>
</evidence>
<evidence type="ECO:0000256" key="2">
    <source>
        <dbReference type="ARBA" id="ARBA00022553"/>
    </source>
</evidence>
<name>A0A2J8KQN6_PANTR</name>
<keyword evidence="8" id="KW-0677">Repeat</keyword>
<dbReference type="Gene3D" id="3.80.10.10">
    <property type="entry name" value="Ribonuclease Inhibitor"/>
    <property type="match status" value="1"/>
</dbReference>
<proteinExistence type="predicted"/>
<evidence type="ECO:0000313" key="23">
    <source>
        <dbReference type="EMBL" id="PNI37327.1"/>
    </source>
</evidence>
<dbReference type="PANTHER" id="PTHR24366">
    <property type="entry name" value="IG(IMMUNOGLOBULIN) AND LRR(LEUCINE RICH REPEAT) DOMAINS"/>
    <property type="match status" value="1"/>
</dbReference>
<keyword evidence="10 19" id="KW-1133">Transmembrane helix</keyword>
<keyword evidence="14" id="KW-0325">Glycoprotein</keyword>
<feature type="region of interest" description="Disordered" evidence="18">
    <location>
        <begin position="337"/>
        <end position="472"/>
    </location>
</feature>
<dbReference type="Pfam" id="PF01462">
    <property type="entry name" value="LRRNT"/>
    <property type="match status" value="1"/>
</dbReference>
<accession>A0A2J8KQN6</accession>
<dbReference type="SMART" id="SM00364">
    <property type="entry name" value="LRR_BAC"/>
    <property type="match status" value="4"/>
</dbReference>
<feature type="compositionally biased region" description="Low complexity" evidence="18">
    <location>
        <begin position="458"/>
        <end position="472"/>
    </location>
</feature>
<feature type="transmembrane region" description="Helical" evidence="19">
    <location>
        <begin position="544"/>
        <end position="568"/>
    </location>
</feature>
<keyword evidence="12 19" id="KW-0472">Membrane</keyword>
<evidence type="ECO:0000256" key="6">
    <source>
        <dbReference type="ARBA" id="ARBA00022696"/>
    </source>
</evidence>
<dbReference type="InterPro" id="IPR003591">
    <property type="entry name" value="Leu-rich_rpt_typical-subtyp"/>
</dbReference>
<protein>
    <recommendedName>
        <fullName evidence="17">Platelet glycoprotein Ib alpha chain</fullName>
    </recommendedName>
</protein>
<dbReference type="PRINTS" id="PR01217">
    <property type="entry name" value="PRICHEXTENSN"/>
</dbReference>
<keyword evidence="4" id="KW-0765">Sulfation</keyword>
<comment type="subunit">
    <text evidence="16">Two GP-Ib beta are disulfide-linked to one GP-Ib alpha. GP-IX is complexed with the GP-Ib heterodimer via a non covalent linkage. Interacts with FLNB. Interacts with FLNA (via filamin repeats 4, 9, 12, 17, 19, 21, and 23).</text>
</comment>
<dbReference type="InterPro" id="IPR000483">
    <property type="entry name" value="Cys-rich_flank_reg_C"/>
</dbReference>
<keyword evidence="2" id="KW-0597">Phosphoprotein</keyword>
<dbReference type="GO" id="GO:0007155">
    <property type="term" value="P:cell adhesion"/>
    <property type="evidence" value="ECO:0007669"/>
    <property type="project" value="UniProtKB-KW"/>
</dbReference>
<dbReference type="AlphaFoldDB" id="A0A2J8KQN6"/>
<dbReference type="GO" id="GO:0016020">
    <property type="term" value="C:membrane"/>
    <property type="evidence" value="ECO:0007669"/>
    <property type="project" value="UniProtKB-SubCell"/>
</dbReference>
<sequence>MPLLLLLLLLPSPLHPHPICEVSKVASHLEVNCDKRNLTALPPDLPKDTTILHLSENLLYTFSLATLMPYTRLTQLNLDRCELTKLQVDGTLPVLGTLDLSHNQLQSLPLLGQTLPALTVLDVSFNRLTSLPLGALRGLGELQELYLKGNELKTLPPGLLTPTPKLEKLSLANNNLTELPAGLLNGLENLDTLLLQENSLYTIPKGFFGSHLLPFAFLHGNPWLCNCEILYFRRWLQDNAENVYVWKQGVDVKAMTSNVASVQCDNSDKFPVYEYPGKGCPTLGDEGDTDLYDYYPEEDTEGDKVRATRTVVKFPTKAHTTPWGLFYSWSTASLDSQMPSSLHPTLDSTKEQTTFPPRWTPNFTLHMESITFSKTPKSTTEPTPSPTTSEPVPEPAPNMTTLEPTPSPTTPEPTSEPAPSPTTPEPTSEPAPSPTTPEPTSEPAPSPTTPQLTSEPAPSLTTPEPTPIPTIATSPTILVSATSLITPKSTFLTTTKPVSLLESTKKTIPELDQPPKLRGVLQGHLESSRNDPFLHPDFCCLLPLGFYVLGLLWLLFASVVLILLLSWVGHVKPQALDSGQGAALTTATQTTHLELQRGRQVTVPRAWLLFLRGSLPTFRSSLFLWVRPNGRVGPLVAGRRPSALSQGRGQDLLGTVSIRYSGHSL</sequence>
<evidence type="ECO:0000256" key="4">
    <source>
        <dbReference type="ARBA" id="ARBA00022641"/>
    </source>
</evidence>
<feature type="chain" id="PRO_5014400523" description="Platelet glycoprotein Ib alpha chain" evidence="20">
    <location>
        <begin position="17"/>
        <end position="665"/>
    </location>
</feature>
<evidence type="ECO:0000256" key="10">
    <source>
        <dbReference type="ARBA" id="ARBA00022989"/>
    </source>
</evidence>
<keyword evidence="11" id="KW-0094">Blood coagulation</keyword>
<keyword evidence="9" id="KW-0130">Cell adhesion</keyword>